<dbReference type="PANTHER" id="PTHR43785">
    <property type="entry name" value="GAMMA-GLUTAMYLPUTRESCINE SYNTHETASE"/>
    <property type="match status" value="1"/>
</dbReference>
<dbReference type="RefSeq" id="WP_147932418.1">
    <property type="nucleotide sequence ID" value="NZ_VOXD01000039.1"/>
</dbReference>
<evidence type="ECO:0000256" key="3">
    <source>
        <dbReference type="ARBA" id="ARBA00022741"/>
    </source>
</evidence>
<keyword evidence="9" id="KW-1185">Reference proteome</keyword>
<evidence type="ECO:0000313" key="9">
    <source>
        <dbReference type="Proteomes" id="UP000321907"/>
    </source>
</evidence>
<dbReference type="PANTHER" id="PTHR43785:SF12">
    <property type="entry name" value="TYPE-1 GLUTAMINE SYNTHETASE 2"/>
    <property type="match status" value="1"/>
</dbReference>
<dbReference type="Gene3D" id="3.30.590.10">
    <property type="entry name" value="Glutamine synthetase/guanido kinase, catalytic domain"/>
    <property type="match status" value="1"/>
</dbReference>
<evidence type="ECO:0000256" key="6">
    <source>
        <dbReference type="RuleBase" id="RU000384"/>
    </source>
</evidence>
<comment type="similarity">
    <text evidence="1 5 6">Belongs to the glutamine synthetase family.</text>
</comment>
<keyword evidence="2" id="KW-0436">Ligase</keyword>
<evidence type="ECO:0000256" key="2">
    <source>
        <dbReference type="ARBA" id="ARBA00022598"/>
    </source>
</evidence>
<name>A0A5C7FMW7_9BACT</name>
<dbReference type="GO" id="GO:0005524">
    <property type="term" value="F:ATP binding"/>
    <property type="evidence" value="ECO:0007669"/>
    <property type="project" value="UniProtKB-KW"/>
</dbReference>
<proteinExistence type="inferred from homology"/>
<organism evidence="8 9">
    <name type="scientific">Neolewinella aurantiaca</name>
    <dbReference type="NCBI Taxonomy" id="2602767"/>
    <lineage>
        <taxon>Bacteria</taxon>
        <taxon>Pseudomonadati</taxon>
        <taxon>Bacteroidota</taxon>
        <taxon>Saprospiria</taxon>
        <taxon>Saprospirales</taxon>
        <taxon>Lewinellaceae</taxon>
        <taxon>Neolewinella</taxon>
    </lineage>
</organism>
<accession>A0A5C7FMW7</accession>
<dbReference type="FunFam" id="3.30.590.10:FF:000005">
    <property type="entry name" value="Probable glutamine synthetase"/>
    <property type="match status" value="1"/>
</dbReference>
<dbReference type="Pfam" id="PF00120">
    <property type="entry name" value="Gln-synt_C"/>
    <property type="match status" value="1"/>
</dbReference>
<dbReference type="SUPFAM" id="SSF55931">
    <property type="entry name" value="Glutamine synthetase/guanido kinase"/>
    <property type="match status" value="1"/>
</dbReference>
<protein>
    <submittedName>
        <fullName evidence="8">Glutamine synthetase</fullName>
    </submittedName>
</protein>
<dbReference type="AlphaFoldDB" id="A0A5C7FMW7"/>
<evidence type="ECO:0000256" key="4">
    <source>
        <dbReference type="ARBA" id="ARBA00022840"/>
    </source>
</evidence>
<dbReference type="GO" id="GO:0004356">
    <property type="term" value="F:glutamine synthetase activity"/>
    <property type="evidence" value="ECO:0007669"/>
    <property type="project" value="InterPro"/>
</dbReference>
<gene>
    <name evidence="8" type="ORF">FUA23_19320</name>
</gene>
<dbReference type="EMBL" id="VOXD01000039">
    <property type="protein sequence ID" value="TXF86656.1"/>
    <property type="molecule type" value="Genomic_DNA"/>
</dbReference>
<feature type="domain" description="GS catalytic" evidence="7">
    <location>
        <begin position="110"/>
        <end position="445"/>
    </location>
</feature>
<evidence type="ECO:0000313" key="8">
    <source>
        <dbReference type="EMBL" id="TXF86656.1"/>
    </source>
</evidence>
<dbReference type="Proteomes" id="UP000321907">
    <property type="component" value="Unassembled WGS sequence"/>
</dbReference>
<sequence>MNDLLQQLDAAPGAQVKVGVTDLDGVLRTKYLHRDKVRSALTDCMGFCNVIFGWDSQDELYGHAVPDPGYADSQVKLQPDTLRHIPWENNIPFILADFSGGEDPAAAGCPRSLLKRVIARAEKLGFTARFGPEYEWFVYRETPDSLAEKDFRNLRPLSPGMYGYSGLRTGMNADYFADLFGQLGRFGVELEGLHTETGPGVMEAAISHQTALEAADRAVLFKQGVRQISYRHGLVASFMAKPRADMPGCGGHLHQSLWHDGKNAFYDATAPHRMSETFRHYLAGQLALLPVILPLFAPTVNSYKRYVAGSWAATRCNWGVDNRTVALRVIPGSEKSCRLETRVPGSDANPYLTVAAALAAGLYGIEHKLPLELPPVKGSAYDQEVGELLPANLGAAAGAMAVEGPHYDLLGKDFTDHFVKTRLWEWQQYQAAVTDWELRRYLEIT</sequence>
<keyword evidence="3" id="KW-0547">Nucleotide-binding</keyword>
<comment type="caution">
    <text evidence="8">The sequence shown here is derived from an EMBL/GenBank/DDBJ whole genome shotgun (WGS) entry which is preliminary data.</text>
</comment>
<evidence type="ECO:0000256" key="1">
    <source>
        <dbReference type="ARBA" id="ARBA00009897"/>
    </source>
</evidence>
<dbReference type="GO" id="GO:0042402">
    <property type="term" value="P:biogenic amine catabolic process"/>
    <property type="evidence" value="ECO:0007669"/>
    <property type="project" value="UniProtKB-ARBA"/>
</dbReference>
<dbReference type="InterPro" id="IPR008146">
    <property type="entry name" value="Gln_synth_cat_dom"/>
</dbReference>
<reference evidence="8 9" key="1">
    <citation type="submission" date="2019-08" db="EMBL/GenBank/DDBJ databases">
        <title>Lewinella sp. strain SSH13 Genome sequencing and assembly.</title>
        <authorList>
            <person name="Kim I."/>
        </authorList>
    </citation>
    <scope>NUCLEOTIDE SEQUENCE [LARGE SCALE GENOMIC DNA]</scope>
    <source>
        <strain evidence="8 9">SSH13</strain>
    </source>
</reference>
<dbReference type="SMART" id="SM01230">
    <property type="entry name" value="Gln-synt_C"/>
    <property type="match status" value="1"/>
</dbReference>
<dbReference type="InterPro" id="IPR014746">
    <property type="entry name" value="Gln_synth/guanido_kin_cat_dom"/>
</dbReference>
<evidence type="ECO:0000256" key="5">
    <source>
        <dbReference type="PROSITE-ProRule" id="PRU01331"/>
    </source>
</evidence>
<evidence type="ECO:0000259" key="7">
    <source>
        <dbReference type="PROSITE" id="PS51987"/>
    </source>
</evidence>
<keyword evidence="4" id="KW-0067">ATP-binding</keyword>
<dbReference type="OrthoDB" id="9807095at2"/>
<dbReference type="PROSITE" id="PS51987">
    <property type="entry name" value="GS_CATALYTIC"/>
    <property type="match status" value="1"/>
</dbReference>
<dbReference type="GO" id="GO:0006576">
    <property type="term" value="P:biogenic amine metabolic process"/>
    <property type="evidence" value="ECO:0007669"/>
    <property type="project" value="UniProtKB-ARBA"/>
</dbReference>